<evidence type="ECO:0000313" key="1">
    <source>
        <dbReference type="EMBL" id="NKE06056.1"/>
    </source>
</evidence>
<proteinExistence type="predicted"/>
<dbReference type="AlphaFoldDB" id="A0A846TWH1"/>
<evidence type="ECO:0000313" key="2">
    <source>
        <dbReference type="Proteomes" id="UP000587942"/>
    </source>
</evidence>
<comment type="caution">
    <text evidence="1">The sequence shown here is derived from an EMBL/GenBank/DDBJ whole genome shotgun (WGS) entry which is preliminary data.</text>
</comment>
<accession>A0A846TWH1</accession>
<dbReference type="RefSeq" id="WP_167832492.1">
    <property type="nucleotide sequence ID" value="NZ_JAAVUM010000007.1"/>
</dbReference>
<sequence length="143" mass="16285">MYRVKSVYQFDHDQQFLKIEFLLDKEQSSWHAYVFDENWNDIIGSASVISDIFADGIGYAFESLGIRGRIAVLERLECRDSLTEVIDVSLFHLQALLFASAIVVVGDYDELESFGFMKEKSMNGKSLYILSSDEAGDDACRFL</sequence>
<protein>
    <submittedName>
        <fullName evidence="1">Uncharacterized protein</fullName>
    </submittedName>
</protein>
<reference evidence="1 2" key="1">
    <citation type="submission" date="2020-03" db="EMBL/GenBank/DDBJ databases">
        <authorList>
            <person name="Sun Q."/>
        </authorList>
    </citation>
    <scope>NUCLEOTIDE SEQUENCE [LARGE SCALE GENOMIC DNA]</scope>
    <source>
        <strain evidence="1 2">KACC 21451</strain>
    </source>
</reference>
<dbReference type="EMBL" id="JAAVUM010000007">
    <property type="protein sequence ID" value="NKE06056.1"/>
    <property type="molecule type" value="Genomic_DNA"/>
</dbReference>
<organism evidence="1 2">
    <name type="scientific">Mesobacillus selenatarsenatis</name>
    <dbReference type="NCBI Taxonomy" id="388741"/>
    <lineage>
        <taxon>Bacteria</taxon>
        <taxon>Bacillati</taxon>
        <taxon>Bacillota</taxon>
        <taxon>Bacilli</taxon>
        <taxon>Bacillales</taxon>
        <taxon>Bacillaceae</taxon>
        <taxon>Mesobacillus</taxon>
    </lineage>
</organism>
<dbReference type="Proteomes" id="UP000587942">
    <property type="component" value="Unassembled WGS sequence"/>
</dbReference>
<gene>
    <name evidence="1" type="ORF">GWK17_11355</name>
</gene>
<name>A0A846TWH1_9BACI</name>